<reference evidence="11 13" key="1">
    <citation type="submission" date="2019-07" db="EMBL/GenBank/DDBJ databases">
        <title>Whole genome shotgun sequence of Aliivibrio fischeri NBRC 101058.</title>
        <authorList>
            <person name="Hosoyama A."/>
            <person name="Uohara A."/>
            <person name="Ohji S."/>
            <person name="Ichikawa N."/>
        </authorList>
    </citation>
    <scope>NUCLEOTIDE SEQUENCE [LARGE SCALE GENOMIC DNA]</scope>
    <source>
        <strain evidence="11 13">NBRC 101058</strain>
    </source>
</reference>
<evidence type="ECO:0000256" key="4">
    <source>
        <dbReference type="ARBA" id="ARBA00022448"/>
    </source>
</evidence>
<dbReference type="Pfam" id="PF01203">
    <property type="entry name" value="T2SSN"/>
    <property type="match status" value="1"/>
</dbReference>
<protein>
    <recommendedName>
        <fullName evidence="3">Type II secretion system protein N</fullName>
    </recommendedName>
    <alternativeName>
        <fullName evidence="10">General secretion pathway protein N</fullName>
    </alternativeName>
</protein>
<evidence type="ECO:0000256" key="5">
    <source>
        <dbReference type="ARBA" id="ARBA00022475"/>
    </source>
</evidence>
<keyword evidence="9" id="KW-0472">Membrane</keyword>
<dbReference type="GO" id="GO:0015627">
    <property type="term" value="C:type II protein secretion system complex"/>
    <property type="evidence" value="ECO:0007669"/>
    <property type="project" value="InterPro"/>
</dbReference>
<evidence type="ECO:0000313" key="12">
    <source>
        <dbReference type="EMBL" id="MUK49187.1"/>
    </source>
</evidence>
<keyword evidence="8" id="KW-0653">Protein transport</keyword>
<keyword evidence="6" id="KW-0997">Cell inner membrane</keyword>
<dbReference type="AlphaFoldDB" id="A0A510ULY4"/>
<comment type="caution">
    <text evidence="11">The sequence shown here is derived from an EMBL/GenBank/DDBJ whole genome shotgun (WGS) entry which is preliminary data.</text>
</comment>
<dbReference type="RefSeq" id="WP_146864748.1">
    <property type="nucleotide sequence ID" value="NZ_BJTZ01000015.1"/>
</dbReference>
<dbReference type="EMBL" id="BJTZ01000015">
    <property type="protein sequence ID" value="GEK14441.1"/>
    <property type="molecule type" value="Genomic_DNA"/>
</dbReference>
<evidence type="ECO:0000256" key="3">
    <source>
        <dbReference type="ARBA" id="ARBA00021563"/>
    </source>
</evidence>
<dbReference type="InterPro" id="IPR022792">
    <property type="entry name" value="T2SS_protein-GspN"/>
</dbReference>
<evidence type="ECO:0000256" key="8">
    <source>
        <dbReference type="ARBA" id="ARBA00022927"/>
    </source>
</evidence>
<reference evidence="12 14" key="2">
    <citation type="submission" date="2019-11" db="EMBL/GenBank/DDBJ databases">
        <title>Using colonization assays and comparative genomics to discover symbiosis behaviors and factors in Vibrio fischeri.</title>
        <authorList>
            <person name="Bongrand C."/>
            <person name="Moriano-Gutierrez S."/>
            <person name="Arevalo P."/>
            <person name="Mcfall-Ngai M."/>
            <person name="Visick K."/>
            <person name="Polz M.F."/>
            <person name="Ruby E.G."/>
        </authorList>
    </citation>
    <scope>NUCLEOTIDE SEQUENCE [LARGE SCALE GENOMIC DNA]</scope>
    <source>
        <strain evidence="12">Emors.4.1</strain>
        <strain evidence="14">emors.4.1</strain>
    </source>
</reference>
<evidence type="ECO:0000256" key="1">
    <source>
        <dbReference type="ARBA" id="ARBA00004533"/>
    </source>
</evidence>
<dbReference type="Proteomes" id="UP000321787">
    <property type="component" value="Unassembled WGS sequence"/>
</dbReference>
<evidence type="ECO:0000256" key="6">
    <source>
        <dbReference type="ARBA" id="ARBA00022519"/>
    </source>
</evidence>
<proteinExistence type="inferred from homology"/>
<dbReference type="GO" id="GO:0015628">
    <property type="term" value="P:protein secretion by the type II secretion system"/>
    <property type="evidence" value="ECO:0007669"/>
    <property type="project" value="InterPro"/>
</dbReference>
<keyword evidence="7" id="KW-0812">Transmembrane</keyword>
<dbReference type="GO" id="GO:0005886">
    <property type="term" value="C:plasma membrane"/>
    <property type="evidence" value="ECO:0007669"/>
    <property type="project" value="UniProtKB-SubCell"/>
</dbReference>
<keyword evidence="4" id="KW-0813">Transport</keyword>
<evidence type="ECO:0000313" key="13">
    <source>
        <dbReference type="Proteomes" id="UP000321787"/>
    </source>
</evidence>
<dbReference type="Proteomes" id="UP000448038">
    <property type="component" value="Unassembled WGS sequence"/>
</dbReference>
<sequence length="253" mass="27889">MKFKLLIATVFSTFFTFSALLHIPIQWVVEQAPKVRGLELTGLSGTPWKGQVDSLSFQRMNYGQAQWEIDPLAIFKGHAVFDVRFGRGSELDLRGKGTVGYSVSMGAYAENLVLSFPIANAMKHFPMAVPISLQGQAEISVKSYQQGQPWCKQATGEVVWSGGKVVSPLGNIDPETVIADVTCSDNKISLVSKQSSKDVASQFDVTLNPNRSYQVSGWFKPEANFPSSLRSQLKWVGKPDSKGQYRVTYSGRL</sequence>
<gene>
    <name evidence="11" type="primary">gspN</name>
    <name evidence="11" type="ORF">AFI02nite_24770</name>
    <name evidence="12" type="ORF">GNP88_08335</name>
</gene>
<evidence type="ECO:0000313" key="14">
    <source>
        <dbReference type="Proteomes" id="UP000448038"/>
    </source>
</evidence>
<comment type="subcellular location">
    <subcellularLocation>
        <location evidence="1">Cell inner membrane</location>
    </subcellularLocation>
</comment>
<evidence type="ECO:0000256" key="9">
    <source>
        <dbReference type="ARBA" id="ARBA00023136"/>
    </source>
</evidence>
<name>A0A510ULY4_ALIFS</name>
<evidence type="ECO:0000256" key="7">
    <source>
        <dbReference type="ARBA" id="ARBA00022692"/>
    </source>
</evidence>
<evidence type="ECO:0000313" key="11">
    <source>
        <dbReference type="EMBL" id="GEK14441.1"/>
    </source>
</evidence>
<evidence type="ECO:0000256" key="10">
    <source>
        <dbReference type="ARBA" id="ARBA00030772"/>
    </source>
</evidence>
<evidence type="ECO:0000256" key="2">
    <source>
        <dbReference type="ARBA" id="ARBA00007208"/>
    </source>
</evidence>
<organism evidence="11 13">
    <name type="scientific">Aliivibrio fischeri</name>
    <name type="common">Vibrio fischeri</name>
    <dbReference type="NCBI Taxonomy" id="668"/>
    <lineage>
        <taxon>Bacteria</taxon>
        <taxon>Pseudomonadati</taxon>
        <taxon>Pseudomonadota</taxon>
        <taxon>Gammaproteobacteria</taxon>
        <taxon>Vibrionales</taxon>
        <taxon>Vibrionaceae</taxon>
        <taxon>Aliivibrio</taxon>
    </lineage>
</organism>
<accession>A0A510ULY4</accession>
<dbReference type="EMBL" id="WOBN01000013">
    <property type="protein sequence ID" value="MUK49187.1"/>
    <property type="molecule type" value="Genomic_DNA"/>
</dbReference>
<keyword evidence="5" id="KW-1003">Cell membrane</keyword>
<comment type="similarity">
    <text evidence="2">Belongs to the GSP N family.</text>
</comment>